<feature type="region of interest" description="Disordered" evidence="1">
    <location>
        <begin position="122"/>
        <end position="167"/>
    </location>
</feature>
<protein>
    <submittedName>
        <fullName evidence="2">Oidioi.mRNA.OKI2018_I69.PAR.g9004.t1.cds</fullName>
    </submittedName>
</protein>
<feature type="compositionally biased region" description="Low complexity" evidence="1">
    <location>
        <begin position="130"/>
        <end position="149"/>
    </location>
</feature>
<evidence type="ECO:0000313" key="2">
    <source>
        <dbReference type="EMBL" id="CAG5078501.1"/>
    </source>
</evidence>
<dbReference type="Proteomes" id="UP001158576">
    <property type="component" value="Chromosome PAR"/>
</dbReference>
<organism evidence="2 3">
    <name type="scientific">Oikopleura dioica</name>
    <name type="common">Tunicate</name>
    <dbReference type="NCBI Taxonomy" id="34765"/>
    <lineage>
        <taxon>Eukaryota</taxon>
        <taxon>Metazoa</taxon>
        <taxon>Chordata</taxon>
        <taxon>Tunicata</taxon>
        <taxon>Appendicularia</taxon>
        <taxon>Copelata</taxon>
        <taxon>Oikopleuridae</taxon>
        <taxon>Oikopleura</taxon>
    </lineage>
</organism>
<name>A0ABN7RIJ3_OIKDI</name>
<gene>
    <name evidence="2" type="ORF">OKIOD_LOCUS562</name>
</gene>
<accession>A0ABN7RIJ3</accession>
<dbReference type="EMBL" id="OU015568">
    <property type="protein sequence ID" value="CAG5078501.1"/>
    <property type="molecule type" value="Genomic_DNA"/>
</dbReference>
<evidence type="ECO:0000256" key="1">
    <source>
        <dbReference type="SAM" id="MobiDB-lite"/>
    </source>
</evidence>
<evidence type="ECO:0000313" key="3">
    <source>
        <dbReference type="Proteomes" id="UP001158576"/>
    </source>
</evidence>
<sequence>MNEVQVTAEYKSEWDTTNNCGPRPGGMIYPRPPETPGTYEDQLECDIISDNLYLPGYNCTTTCKADPNKKVNLFCDCYNKVLTFSIVKPCRWAFEGGESCPAIDDEDDWNCDPRKSDCGGIYPDFQSNETTTTTSTTTTTTSTTTTPTPAISSSARPAVPPSNKPASTHHVEVIIPSVIENKEENSETVSFAKDITISEPTADEKRTIINHFHIAPFLSNVLNNGGSSSASSSPSKASTTTASGLEKIKFLHEKLAKLKKVRDRLFLQLKRRNIDPEVEQKTKKEDEPDNVRSE</sequence>
<proteinExistence type="predicted"/>
<reference evidence="2 3" key="1">
    <citation type="submission" date="2021-04" db="EMBL/GenBank/DDBJ databases">
        <authorList>
            <person name="Bliznina A."/>
        </authorList>
    </citation>
    <scope>NUCLEOTIDE SEQUENCE [LARGE SCALE GENOMIC DNA]</scope>
</reference>
<keyword evidence="3" id="KW-1185">Reference proteome</keyword>